<dbReference type="Proteomes" id="UP000243547">
    <property type="component" value="Unassembled WGS sequence"/>
</dbReference>
<evidence type="ECO:0000256" key="2">
    <source>
        <dbReference type="ARBA" id="ARBA00009046"/>
    </source>
</evidence>
<comment type="similarity">
    <text evidence="2">In the central section; belongs to the CRISPR-associated helicase Cas3 family.</text>
</comment>
<keyword evidence="8" id="KW-0067">ATP-binding</keyword>
<dbReference type="AlphaFoldDB" id="A0A1M6S010"/>
<dbReference type="Gene3D" id="1.10.3210.30">
    <property type="match status" value="1"/>
</dbReference>
<keyword evidence="10" id="KW-0175">Coiled coil</keyword>
<keyword evidence="7" id="KW-0347">Helicase</keyword>
<dbReference type="InterPro" id="IPR027417">
    <property type="entry name" value="P-loop_NTPase"/>
</dbReference>
<dbReference type="PROSITE" id="PS51643">
    <property type="entry name" value="HD_CAS3"/>
    <property type="match status" value="1"/>
</dbReference>
<evidence type="ECO:0000256" key="1">
    <source>
        <dbReference type="ARBA" id="ARBA00006847"/>
    </source>
</evidence>
<dbReference type="GO" id="GO:0004518">
    <property type="term" value="F:nuclease activity"/>
    <property type="evidence" value="ECO:0007669"/>
    <property type="project" value="UniProtKB-KW"/>
</dbReference>
<sequence>MVFYSHKNPNKRLIDHLQNVTNLAIDFAGEFKEVVEIAAKCHDFGKYTTYFQKHLLEGSSSKLSQHSFISALFAAYVGFKKLGEDNFLPLILYSAVINHHSNVERLNKNLPERIRFTLEELDEEKKEIIKRVMKQLDDLEKNFSHIYQELELIGLHLYFKEFIEQRPVDEVLRKLAKLNYGLGKGKIKRDRIYTLHHMIYSALIDADKLDASNTPITKPQSIPFQLLIEPYKSKFSEEPKEELNKMRKEIFIKVLDSIEKEYKNGKLFSITAPTGSGKTYTGFYAAKKLQELLGGDRKIIYTLPFTSIIDQNYGEIEKLHQSFIHQQELFPYLIKHHHLADLFKDKEDTKEYQLEPDQGILLVEGWHSGLIVTTFIQLFESLIGIKNKMLKKYHSIKGSIILIDELQTIDIKYWNLIKYVFEQIAEELDCRIITMTATKPIILKDSIELLKDYHQYFQRFNRVELEYNDNGMEIDDFIEDFVNNLEDKSYLIICNTINQSLEIYKKLEERNLNRKLLYLSTNIIPKERKGRIEYIKKILDQRPIVVSTQVVEAGVDLDFDVVYRDLAPMDSIIQGAGRCNRNNSKGRGLVKVVKLAKDQRKYSGYIYNSIALTITEEILKRKGFYTEEEFLQLIEDYFTEAMERINTVDDSEKIICGLKEMDLEAIKDFSLIKNRPNYVDVFIEVDEESQKLFEEYKKIIEEVYDPIQRKNKLLPIRRKMGEYILSLPIDFVRKELIEEKTMFRMALEQKERLYSDDIGLKRLDLDTPIIF</sequence>
<evidence type="ECO:0000256" key="8">
    <source>
        <dbReference type="ARBA" id="ARBA00022840"/>
    </source>
</evidence>
<dbReference type="InterPro" id="IPR006483">
    <property type="entry name" value="CRISPR-assoc_Cas3_HD"/>
</dbReference>
<dbReference type="GO" id="GO:0003723">
    <property type="term" value="F:RNA binding"/>
    <property type="evidence" value="ECO:0007669"/>
    <property type="project" value="TreeGrafter"/>
</dbReference>
<evidence type="ECO:0000256" key="5">
    <source>
        <dbReference type="ARBA" id="ARBA00022741"/>
    </source>
</evidence>
<proteinExistence type="inferred from homology"/>
<evidence type="ECO:0000256" key="9">
    <source>
        <dbReference type="ARBA" id="ARBA00023118"/>
    </source>
</evidence>
<dbReference type="EMBL" id="FRAI01000041">
    <property type="protein sequence ID" value="SHK37907.1"/>
    <property type="molecule type" value="Genomic_DNA"/>
</dbReference>
<organism evidence="12 13">
    <name type="scientific">Anaerobranca californiensis DSM 14826</name>
    <dbReference type="NCBI Taxonomy" id="1120989"/>
    <lineage>
        <taxon>Bacteria</taxon>
        <taxon>Bacillati</taxon>
        <taxon>Bacillota</taxon>
        <taxon>Clostridia</taxon>
        <taxon>Eubacteriales</taxon>
        <taxon>Proteinivoracaceae</taxon>
        <taxon>Anaerobranca</taxon>
    </lineage>
</organism>
<evidence type="ECO:0000313" key="13">
    <source>
        <dbReference type="Proteomes" id="UP000243547"/>
    </source>
</evidence>
<keyword evidence="6" id="KW-0378">Hydrolase</keyword>
<dbReference type="GO" id="GO:0051607">
    <property type="term" value="P:defense response to virus"/>
    <property type="evidence" value="ECO:0007669"/>
    <property type="project" value="UniProtKB-KW"/>
</dbReference>
<evidence type="ECO:0000256" key="7">
    <source>
        <dbReference type="ARBA" id="ARBA00022806"/>
    </source>
</evidence>
<dbReference type="InterPro" id="IPR006474">
    <property type="entry name" value="Helicase_Cas3_CRISPR-ass_core"/>
</dbReference>
<dbReference type="RefSeq" id="WP_072908649.1">
    <property type="nucleotide sequence ID" value="NZ_FRAI01000041.1"/>
</dbReference>
<dbReference type="InterPro" id="IPR006674">
    <property type="entry name" value="HD_domain"/>
</dbReference>
<evidence type="ECO:0000256" key="6">
    <source>
        <dbReference type="ARBA" id="ARBA00022801"/>
    </source>
</evidence>
<dbReference type="Pfam" id="PF22590">
    <property type="entry name" value="Cas3-like_C_2"/>
    <property type="match status" value="1"/>
</dbReference>
<dbReference type="STRING" id="1120989.SAMN02745227_02143"/>
<dbReference type="Pfam" id="PF04851">
    <property type="entry name" value="ResIII"/>
    <property type="match status" value="1"/>
</dbReference>
<feature type="domain" description="HD Cas3-type" evidence="11">
    <location>
        <begin position="6"/>
        <end position="209"/>
    </location>
</feature>
<dbReference type="NCBIfam" id="TIGR01596">
    <property type="entry name" value="cas3_HD"/>
    <property type="match status" value="1"/>
</dbReference>
<evidence type="ECO:0000256" key="3">
    <source>
        <dbReference type="ARBA" id="ARBA00022722"/>
    </source>
</evidence>
<evidence type="ECO:0000259" key="11">
    <source>
        <dbReference type="PROSITE" id="PS51643"/>
    </source>
</evidence>
<evidence type="ECO:0000256" key="4">
    <source>
        <dbReference type="ARBA" id="ARBA00022723"/>
    </source>
</evidence>
<dbReference type="GO" id="GO:0003677">
    <property type="term" value="F:DNA binding"/>
    <property type="evidence" value="ECO:0007669"/>
    <property type="project" value="InterPro"/>
</dbReference>
<keyword evidence="5" id="KW-0547">Nucleotide-binding</keyword>
<keyword evidence="4" id="KW-0479">Metal-binding</keyword>
<keyword evidence="3" id="KW-0540">Nuclease</keyword>
<dbReference type="InterPro" id="IPR050547">
    <property type="entry name" value="DEAD_box_RNA_helicases"/>
</dbReference>
<keyword evidence="9" id="KW-0051">Antiviral defense</keyword>
<dbReference type="InterPro" id="IPR054712">
    <property type="entry name" value="Cas3-like_dom"/>
</dbReference>
<dbReference type="GO" id="GO:0003724">
    <property type="term" value="F:RNA helicase activity"/>
    <property type="evidence" value="ECO:0007669"/>
    <property type="project" value="TreeGrafter"/>
</dbReference>
<dbReference type="GO" id="GO:0005524">
    <property type="term" value="F:ATP binding"/>
    <property type="evidence" value="ECO:0007669"/>
    <property type="project" value="UniProtKB-KW"/>
</dbReference>
<keyword evidence="13" id="KW-1185">Reference proteome</keyword>
<accession>A0A1M6S010</accession>
<dbReference type="GO" id="GO:0046872">
    <property type="term" value="F:metal ion binding"/>
    <property type="evidence" value="ECO:0007669"/>
    <property type="project" value="UniProtKB-KW"/>
</dbReference>
<dbReference type="CDD" id="cd09641">
    <property type="entry name" value="Cas3''_I"/>
    <property type="match status" value="1"/>
</dbReference>
<dbReference type="PANTHER" id="PTHR47963:SF9">
    <property type="entry name" value="CRISPR-ASSOCIATED ENDONUCLEASE_HELICASE CAS3"/>
    <property type="match status" value="1"/>
</dbReference>
<dbReference type="InterPro" id="IPR038257">
    <property type="entry name" value="CRISPR-assoc_Cas3_HD_sf"/>
</dbReference>
<dbReference type="GO" id="GO:0016787">
    <property type="term" value="F:hydrolase activity"/>
    <property type="evidence" value="ECO:0007669"/>
    <property type="project" value="UniProtKB-KW"/>
</dbReference>
<dbReference type="Pfam" id="PF01966">
    <property type="entry name" value="HD"/>
    <property type="match status" value="1"/>
</dbReference>
<dbReference type="PANTHER" id="PTHR47963">
    <property type="entry name" value="DEAD-BOX ATP-DEPENDENT RNA HELICASE 47, MITOCHONDRIAL"/>
    <property type="match status" value="1"/>
</dbReference>
<evidence type="ECO:0000313" key="12">
    <source>
        <dbReference type="EMBL" id="SHK37907.1"/>
    </source>
</evidence>
<dbReference type="SUPFAM" id="SSF52540">
    <property type="entry name" value="P-loop containing nucleoside triphosphate hydrolases"/>
    <property type="match status" value="1"/>
</dbReference>
<name>A0A1M6S010_9FIRM</name>
<evidence type="ECO:0000256" key="10">
    <source>
        <dbReference type="SAM" id="Coils"/>
    </source>
</evidence>
<feature type="coiled-coil region" evidence="10">
    <location>
        <begin position="118"/>
        <end position="149"/>
    </location>
</feature>
<protein>
    <submittedName>
        <fullName evidence="12">CRISPR-associated helicase, Cas3 family</fullName>
    </submittedName>
</protein>
<dbReference type="Gene3D" id="3.40.50.300">
    <property type="entry name" value="P-loop containing nucleotide triphosphate hydrolases"/>
    <property type="match status" value="2"/>
</dbReference>
<dbReference type="CDD" id="cd17930">
    <property type="entry name" value="DEXHc_cas3"/>
    <property type="match status" value="1"/>
</dbReference>
<dbReference type="SUPFAM" id="SSF109604">
    <property type="entry name" value="HD-domain/PDEase-like"/>
    <property type="match status" value="1"/>
</dbReference>
<comment type="similarity">
    <text evidence="1">In the N-terminal section; belongs to the CRISPR-associated nuclease Cas3-HD family.</text>
</comment>
<gene>
    <name evidence="12" type="ORF">SAMN02745227_02143</name>
</gene>
<dbReference type="NCBIfam" id="TIGR01587">
    <property type="entry name" value="cas3_core"/>
    <property type="match status" value="1"/>
</dbReference>
<dbReference type="OrthoDB" id="9810236at2"/>
<dbReference type="InterPro" id="IPR006935">
    <property type="entry name" value="Helicase/UvrB_N"/>
</dbReference>
<reference evidence="13" key="1">
    <citation type="submission" date="2016-11" db="EMBL/GenBank/DDBJ databases">
        <authorList>
            <person name="Varghese N."/>
            <person name="Submissions S."/>
        </authorList>
    </citation>
    <scope>NUCLEOTIDE SEQUENCE [LARGE SCALE GENOMIC DNA]</scope>
    <source>
        <strain evidence="13">DSM 14826</strain>
    </source>
</reference>